<feature type="signal peptide" evidence="15">
    <location>
        <begin position="1"/>
        <end position="28"/>
    </location>
</feature>
<evidence type="ECO:0000256" key="5">
    <source>
        <dbReference type="ARBA" id="ARBA00022597"/>
    </source>
</evidence>
<dbReference type="Proteomes" id="UP000253769">
    <property type="component" value="Unassembled WGS sequence"/>
</dbReference>
<dbReference type="GO" id="GO:0046930">
    <property type="term" value="C:pore complex"/>
    <property type="evidence" value="ECO:0007669"/>
    <property type="project" value="UniProtKB-KW"/>
</dbReference>
<evidence type="ECO:0000256" key="2">
    <source>
        <dbReference type="ARBA" id="ARBA00009450"/>
    </source>
</evidence>
<evidence type="ECO:0000256" key="13">
    <source>
        <dbReference type="ARBA" id="ARBA00023237"/>
    </source>
</evidence>
<sequence length="214" mass="23096">MNGICKQWSTRIAAVGLALVMAGCSSNSYPPLESSIAKQPLTTDPDQYDYRVGPGDSLNIFVWRNPEVSQGVTVRPDGKITTPLVEDIPVSGLTSTEIARKIEEQLSVYIKEPIVTVLVGGFVGPYSEQVRIIGEASEPQALAYREDMTLLDVMISVGGLTEFADGNGASVVRIVDGEQKQYGIRIKDLIQGGDISANVNLLPGDIVIIPESWF</sequence>
<keyword evidence="5" id="KW-0762">Sugar transport</keyword>
<dbReference type="AlphaFoldDB" id="A0A369WRN7"/>
<dbReference type="Gene3D" id="3.10.560.10">
    <property type="entry name" value="Outer membrane lipoprotein wza domain like"/>
    <property type="match status" value="1"/>
</dbReference>
<keyword evidence="7 15" id="KW-0732">Signal</keyword>
<name>A0A369WRN7_9GAMM</name>
<keyword evidence="6" id="KW-0812">Transmembrane</keyword>
<dbReference type="PANTHER" id="PTHR33619:SF3">
    <property type="entry name" value="POLYSACCHARIDE EXPORT PROTEIN GFCE-RELATED"/>
    <property type="match status" value="1"/>
</dbReference>
<dbReference type="OrthoDB" id="9808421at2"/>
<evidence type="ECO:0000256" key="15">
    <source>
        <dbReference type="SAM" id="SignalP"/>
    </source>
</evidence>
<evidence type="ECO:0000256" key="11">
    <source>
        <dbReference type="ARBA" id="ARBA00023136"/>
    </source>
</evidence>
<dbReference type="InterPro" id="IPR003715">
    <property type="entry name" value="Poly_export_N"/>
</dbReference>
<keyword evidence="19" id="KW-1185">Reference proteome</keyword>
<keyword evidence="12" id="KW-0564">Palmitate</keyword>
<evidence type="ECO:0000313" key="19">
    <source>
        <dbReference type="Proteomes" id="UP000253769"/>
    </source>
</evidence>
<protein>
    <submittedName>
        <fullName evidence="18">Sugar ABC transporter substrate-binding protein</fullName>
    </submittedName>
</protein>
<keyword evidence="11" id="KW-0472">Membrane</keyword>
<organism evidence="18 19">
    <name type="scientific">Motiliproteus coralliicola</name>
    <dbReference type="NCBI Taxonomy" id="2283196"/>
    <lineage>
        <taxon>Bacteria</taxon>
        <taxon>Pseudomonadati</taxon>
        <taxon>Pseudomonadota</taxon>
        <taxon>Gammaproteobacteria</taxon>
        <taxon>Oceanospirillales</taxon>
        <taxon>Oceanospirillaceae</taxon>
        <taxon>Motiliproteus</taxon>
    </lineage>
</organism>
<dbReference type="GO" id="GO:0006811">
    <property type="term" value="P:monoatomic ion transport"/>
    <property type="evidence" value="ECO:0007669"/>
    <property type="project" value="UniProtKB-KW"/>
</dbReference>
<evidence type="ECO:0000256" key="1">
    <source>
        <dbReference type="ARBA" id="ARBA00004571"/>
    </source>
</evidence>
<evidence type="ECO:0000259" key="17">
    <source>
        <dbReference type="Pfam" id="PF22461"/>
    </source>
</evidence>
<dbReference type="RefSeq" id="WP_114693795.1">
    <property type="nucleotide sequence ID" value="NZ_QQOH01000001.1"/>
</dbReference>
<evidence type="ECO:0000259" key="16">
    <source>
        <dbReference type="Pfam" id="PF02563"/>
    </source>
</evidence>
<evidence type="ECO:0000256" key="14">
    <source>
        <dbReference type="ARBA" id="ARBA00023288"/>
    </source>
</evidence>
<keyword evidence="10" id="KW-0626">Porin</keyword>
<keyword evidence="14" id="KW-0449">Lipoprotein</keyword>
<evidence type="ECO:0000256" key="7">
    <source>
        <dbReference type="ARBA" id="ARBA00022729"/>
    </source>
</evidence>
<keyword evidence="4" id="KW-1134">Transmembrane beta strand</keyword>
<evidence type="ECO:0000313" key="18">
    <source>
        <dbReference type="EMBL" id="RDE24211.1"/>
    </source>
</evidence>
<evidence type="ECO:0000256" key="6">
    <source>
        <dbReference type="ARBA" id="ARBA00022692"/>
    </source>
</evidence>
<dbReference type="InterPro" id="IPR054765">
    <property type="entry name" value="SLBB_dom"/>
</dbReference>
<evidence type="ECO:0000256" key="3">
    <source>
        <dbReference type="ARBA" id="ARBA00022448"/>
    </source>
</evidence>
<dbReference type="InterPro" id="IPR049712">
    <property type="entry name" value="Poly_export"/>
</dbReference>
<gene>
    <name evidence="18" type="ORF">DV711_01020</name>
</gene>
<feature type="domain" description="Polysaccharide export protein N-terminal" evidence="16">
    <location>
        <begin position="45"/>
        <end position="119"/>
    </location>
</feature>
<evidence type="ECO:0000256" key="4">
    <source>
        <dbReference type="ARBA" id="ARBA00022452"/>
    </source>
</evidence>
<dbReference type="GO" id="GO:0015288">
    <property type="term" value="F:porin activity"/>
    <property type="evidence" value="ECO:0007669"/>
    <property type="project" value="UniProtKB-KW"/>
</dbReference>
<dbReference type="GO" id="GO:0015159">
    <property type="term" value="F:polysaccharide transmembrane transporter activity"/>
    <property type="evidence" value="ECO:0007669"/>
    <property type="project" value="InterPro"/>
</dbReference>
<dbReference type="EMBL" id="QQOH01000001">
    <property type="protein sequence ID" value="RDE24211.1"/>
    <property type="molecule type" value="Genomic_DNA"/>
</dbReference>
<evidence type="ECO:0000256" key="12">
    <source>
        <dbReference type="ARBA" id="ARBA00023139"/>
    </source>
</evidence>
<feature type="domain" description="SLBB" evidence="17">
    <location>
        <begin position="129"/>
        <end position="209"/>
    </location>
</feature>
<comment type="similarity">
    <text evidence="2">Belongs to the BexD/CtrA/VexA family.</text>
</comment>
<dbReference type="Pfam" id="PF22461">
    <property type="entry name" value="SLBB_2"/>
    <property type="match status" value="1"/>
</dbReference>
<feature type="chain" id="PRO_5016876658" evidence="15">
    <location>
        <begin position="29"/>
        <end position="214"/>
    </location>
</feature>
<keyword evidence="13" id="KW-0998">Cell outer membrane</keyword>
<dbReference type="GO" id="GO:0009279">
    <property type="term" value="C:cell outer membrane"/>
    <property type="evidence" value="ECO:0007669"/>
    <property type="project" value="UniProtKB-SubCell"/>
</dbReference>
<comment type="subcellular location">
    <subcellularLocation>
        <location evidence="1">Cell outer membrane</location>
        <topology evidence="1">Multi-pass membrane protein</topology>
    </subcellularLocation>
</comment>
<evidence type="ECO:0000256" key="10">
    <source>
        <dbReference type="ARBA" id="ARBA00023114"/>
    </source>
</evidence>
<keyword evidence="9" id="KW-0406">Ion transport</keyword>
<dbReference type="NCBIfam" id="TIGR03027">
    <property type="entry name" value="pepcterm_export"/>
    <property type="match status" value="1"/>
</dbReference>
<proteinExistence type="inferred from homology"/>
<dbReference type="PANTHER" id="PTHR33619">
    <property type="entry name" value="POLYSACCHARIDE EXPORT PROTEIN GFCE-RELATED"/>
    <property type="match status" value="1"/>
</dbReference>
<reference evidence="18 19" key="1">
    <citation type="submission" date="2018-07" db="EMBL/GenBank/DDBJ databases">
        <title>Motiliproteus coralliicola sp. nov., a bacterium isolated from Coral.</title>
        <authorList>
            <person name="Wang G."/>
        </authorList>
    </citation>
    <scope>NUCLEOTIDE SEQUENCE [LARGE SCALE GENOMIC DNA]</scope>
    <source>
        <strain evidence="18 19">C34</strain>
    </source>
</reference>
<dbReference type="Gene3D" id="3.30.1950.10">
    <property type="entry name" value="wza like domain"/>
    <property type="match status" value="1"/>
</dbReference>
<dbReference type="Pfam" id="PF02563">
    <property type="entry name" value="Poly_export"/>
    <property type="match status" value="1"/>
</dbReference>
<keyword evidence="3" id="KW-0813">Transport</keyword>
<evidence type="ECO:0000256" key="8">
    <source>
        <dbReference type="ARBA" id="ARBA00023047"/>
    </source>
</evidence>
<keyword evidence="8" id="KW-0625">Polysaccharide transport</keyword>
<comment type="caution">
    <text evidence="18">The sequence shown here is derived from an EMBL/GenBank/DDBJ whole genome shotgun (WGS) entry which is preliminary data.</text>
</comment>
<dbReference type="InterPro" id="IPR017477">
    <property type="entry name" value="PEP-CTERM_polysacc_export"/>
</dbReference>
<accession>A0A369WRN7</accession>
<evidence type="ECO:0000256" key="9">
    <source>
        <dbReference type="ARBA" id="ARBA00023065"/>
    </source>
</evidence>
<dbReference type="PROSITE" id="PS51257">
    <property type="entry name" value="PROKAR_LIPOPROTEIN"/>
    <property type="match status" value="1"/>
</dbReference>